<evidence type="ECO:0000313" key="3">
    <source>
        <dbReference type="Proteomes" id="UP000076727"/>
    </source>
</evidence>
<dbReference type="Proteomes" id="UP000076727">
    <property type="component" value="Unassembled WGS sequence"/>
</dbReference>
<accession>A0A165L9Q8</accession>
<evidence type="ECO:0000313" key="2">
    <source>
        <dbReference type="EMBL" id="KZT64130.1"/>
    </source>
</evidence>
<name>A0A165L9Q8_9APHY</name>
<feature type="transmembrane region" description="Helical" evidence="1">
    <location>
        <begin position="12"/>
        <end position="32"/>
    </location>
</feature>
<protein>
    <submittedName>
        <fullName evidence="2">Uncharacterized protein</fullName>
    </submittedName>
</protein>
<keyword evidence="1" id="KW-1133">Transmembrane helix</keyword>
<organism evidence="2 3">
    <name type="scientific">Daedalea quercina L-15889</name>
    <dbReference type="NCBI Taxonomy" id="1314783"/>
    <lineage>
        <taxon>Eukaryota</taxon>
        <taxon>Fungi</taxon>
        <taxon>Dikarya</taxon>
        <taxon>Basidiomycota</taxon>
        <taxon>Agaricomycotina</taxon>
        <taxon>Agaricomycetes</taxon>
        <taxon>Polyporales</taxon>
        <taxon>Fomitopsis</taxon>
    </lineage>
</organism>
<dbReference type="EMBL" id="KV429140">
    <property type="protein sequence ID" value="KZT64130.1"/>
    <property type="molecule type" value="Genomic_DNA"/>
</dbReference>
<dbReference type="AlphaFoldDB" id="A0A165L9Q8"/>
<reference evidence="2 3" key="1">
    <citation type="journal article" date="2016" name="Mol. Biol. Evol.">
        <title>Comparative Genomics of Early-Diverging Mushroom-Forming Fungi Provides Insights into the Origins of Lignocellulose Decay Capabilities.</title>
        <authorList>
            <person name="Nagy L.G."/>
            <person name="Riley R."/>
            <person name="Tritt A."/>
            <person name="Adam C."/>
            <person name="Daum C."/>
            <person name="Floudas D."/>
            <person name="Sun H."/>
            <person name="Yadav J.S."/>
            <person name="Pangilinan J."/>
            <person name="Larsson K.H."/>
            <person name="Matsuura K."/>
            <person name="Barry K."/>
            <person name="Labutti K."/>
            <person name="Kuo R."/>
            <person name="Ohm R.A."/>
            <person name="Bhattacharya S.S."/>
            <person name="Shirouzu T."/>
            <person name="Yoshinaga Y."/>
            <person name="Martin F.M."/>
            <person name="Grigoriev I.V."/>
            <person name="Hibbett D.S."/>
        </authorList>
    </citation>
    <scope>NUCLEOTIDE SEQUENCE [LARGE SCALE GENOMIC DNA]</scope>
    <source>
        <strain evidence="2 3">L-15889</strain>
    </source>
</reference>
<keyword evidence="3" id="KW-1185">Reference proteome</keyword>
<gene>
    <name evidence="2" type="ORF">DAEQUDRAFT_52488</name>
</gene>
<keyword evidence="1" id="KW-0472">Membrane</keyword>
<sequence>MTLLNDHYIKVLFHLSVSGIIGRIAVAIVGWFDPGRGHFTSLGLDHFASVVRRSPPVENEPNQAIPRCRTRSSIYIPMIPT</sequence>
<proteinExistence type="predicted"/>
<evidence type="ECO:0000256" key="1">
    <source>
        <dbReference type="SAM" id="Phobius"/>
    </source>
</evidence>
<keyword evidence="1" id="KW-0812">Transmembrane</keyword>